<dbReference type="PROSITE" id="PS51128">
    <property type="entry name" value="ZF_DKSA_2"/>
    <property type="match status" value="1"/>
</dbReference>
<evidence type="ECO:0000256" key="3">
    <source>
        <dbReference type="ARBA" id="ARBA00022833"/>
    </source>
</evidence>
<dbReference type="AlphaFoldDB" id="A0A7Y9DPA0"/>
<keyword evidence="2" id="KW-0863">Zinc-finger</keyword>
<dbReference type="RefSeq" id="WP_179754576.1">
    <property type="nucleotide sequence ID" value="NZ_BAAAGN010000039.1"/>
</dbReference>
<evidence type="ECO:0000256" key="2">
    <source>
        <dbReference type="ARBA" id="ARBA00022771"/>
    </source>
</evidence>
<dbReference type="EMBL" id="JACCBB010000001">
    <property type="protein sequence ID" value="NYD24287.1"/>
    <property type="molecule type" value="Genomic_DNA"/>
</dbReference>
<dbReference type="InterPro" id="IPR000962">
    <property type="entry name" value="Znf_DskA_TraR"/>
</dbReference>
<accession>A0A7Y9DPA0</accession>
<keyword evidence="3" id="KW-0862">Zinc</keyword>
<gene>
    <name evidence="7" type="ORF">BJ968_003827</name>
</gene>
<dbReference type="Gene3D" id="1.20.120.910">
    <property type="entry name" value="DksA, coiled-coil domain"/>
    <property type="match status" value="1"/>
</dbReference>
<dbReference type="SUPFAM" id="SSF57716">
    <property type="entry name" value="Glucocorticoid receptor-like (DNA-binding domain)"/>
    <property type="match status" value="1"/>
</dbReference>
<protein>
    <submittedName>
        <fullName evidence="7">RNA polymerase-binding transcription factor DksA</fullName>
    </submittedName>
</protein>
<feature type="domain" description="Zinc finger DksA/TraR C4-type" evidence="6">
    <location>
        <begin position="94"/>
        <end position="124"/>
    </location>
</feature>
<comment type="caution">
    <text evidence="7">The sequence shown here is derived from an EMBL/GenBank/DDBJ whole genome shotgun (WGS) entry which is preliminary data.</text>
</comment>
<evidence type="ECO:0000259" key="6">
    <source>
        <dbReference type="Pfam" id="PF01258"/>
    </source>
</evidence>
<dbReference type="Pfam" id="PF01258">
    <property type="entry name" value="zf-dskA_traR"/>
    <property type="match status" value="1"/>
</dbReference>
<dbReference type="PANTHER" id="PTHR33823">
    <property type="entry name" value="RNA POLYMERASE-BINDING TRANSCRIPTION FACTOR DKSA-RELATED"/>
    <property type="match status" value="1"/>
</dbReference>
<evidence type="ECO:0000313" key="8">
    <source>
        <dbReference type="Proteomes" id="UP000521922"/>
    </source>
</evidence>
<dbReference type="PANTHER" id="PTHR33823:SF2">
    <property type="entry name" value="RNA POLYMERASE-BINDING TRANSCRIPTION FACTOR DKSA"/>
    <property type="match status" value="1"/>
</dbReference>
<keyword evidence="8" id="KW-1185">Reference proteome</keyword>
<evidence type="ECO:0000256" key="4">
    <source>
        <dbReference type="PROSITE-ProRule" id="PRU00510"/>
    </source>
</evidence>
<evidence type="ECO:0000256" key="5">
    <source>
        <dbReference type="SAM" id="MobiDB-lite"/>
    </source>
</evidence>
<feature type="zinc finger region" description="dksA C4-type" evidence="4">
    <location>
        <begin position="97"/>
        <end position="121"/>
    </location>
</feature>
<dbReference type="Proteomes" id="UP000521922">
    <property type="component" value="Unassembled WGS sequence"/>
</dbReference>
<evidence type="ECO:0000256" key="1">
    <source>
        <dbReference type="ARBA" id="ARBA00022723"/>
    </source>
</evidence>
<dbReference type="GO" id="GO:0008270">
    <property type="term" value="F:zinc ion binding"/>
    <property type="evidence" value="ECO:0007669"/>
    <property type="project" value="UniProtKB-KW"/>
</dbReference>
<keyword evidence="1" id="KW-0479">Metal-binding</keyword>
<proteinExistence type="predicted"/>
<feature type="region of interest" description="Disordered" evidence="5">
    <location>
        <begin position="42"/>
        <end position="61"/>
    </location>
</feature>
<organism evidence="7 8">
    <name type="scientific">Kineococcus aurantiacus</name>
    <dbReference type="NCBI Taxonomy" id="37633"/>
    <lineage>
        <taxon>Bacteria</taxon>
        <taxon>Bacillati</taxon>
        <taxon>Actinomycetota</taxon>
        <taxon>Actinomycetes</taxon>
        <taxon>Kineosporiales</taxon>
        <taxon>Kineosporiaceae</taxon>
        <taxon>Kineococcus</taxon>
    </lineage>
</organism>
<name>A0A7Y9DPA0_9ACTN</name>
<sequence length="124" mass="13082">MPSPQPHPQPRPGPELRAALEAERAEALVRVAGLERELASALEAAAEGTADDEHDPEGSTTAFERAQVAAVLEQVRGRLVALDDALARFDDPGFGVCTRCGRPIAADRLAARPWATTCVGCAAR</sequence>
<reference evidence="7 8" key="1">
    <citation type="submission" date="2020-07" db="EMBL/GenBank/DDBJ databases">
        <title>Sequencing the genomes of 1000 actinobacteria strains.</title>
        <authorList>
            <person name="Klenk H.-P."/>
        </authorList>
    </citation>
    <scope>NUCLEOTIDE SEQUENCE [LARGE SCALE GENOMIC DNA]</scope>
    <source>
        <strain evidence="7 8">DSM 7487</strain>
    </source>
</reference>
<evidence type="ECO:0000313" key="7">
    <source>
        <dbReference type="EMBL" id="NYD24287.1"/>
    </source>
</evidence>